<feature type="region of interest" description="Disordered" evidence="1">
    <location>
        <begin position="30"/>
        <end position="106"/>
    </location>
</feature>
<feature type="signal peptide" evidence="2">
    <location>
        <begin position="1"/>
        <end position="28"/>
    </location>
</feature>
<sequence>MRIGLNKSMAARLLAAGLVVPLLGTATACRSADPESRGTPKASAGSTPSASAPSTTVPSTSAPSTSANASPSVGGTATGESPSAAPDGEEPVPEEQSPQPAPEPTFNAAEDVFLEGKVPAGVDPNAVLQVGQERCDVLLNAKTSDPGAVVSELIMNPSAEATDAIRSLCTDLLPELEAAALGFPDGVFTVGAHAPHAEQPSIAPGSYRAYAGVDGCSISIYAGSGALLGEYDASAPVTVGPDAARVDSSGCYSWFRS</sequence>
<evidence type="ECO:0000256" key="2">
    <source>
        <dbReference type="SAM" id="SignalP"/>
    </source>
</evidence>
<feature type="chain" id="PRO_5024926565" description="Lipoprotein" evidence="2">
    <location>
        <begin position="29"/>
        <end position="257"/>
    </location>
</feature>
<gene>
    <name evidence="3" type="ORF">GD627_13265</name>
</gene>
<reference evidence="3 4" key="1">
    <citation type="submission" date="2019-08" db="EMBL/GenBank/DDBJ databases">
        <title>Arthrobacter sp. nov., isolated from plateau pika and Tibetan wild ass.</title>
        <authorList>
            <person name="Ge Y."/>
        </authorList>
    </citation>
    <scope>NUCLEOTIDE SEQUENCE [LARGE SCALE GENOMIC DNA]</scope>
    <source>
        <strain evidence="3 4">785</strain>
    </source>
</reference>
<accession>A0A5N6MG11</accession>
<name>A0A5N6MG11_9MICC</name>
<proteinExistence type="predicted"/>
<evidence type="ECO:0008006" key="5">
    <source>
        <dbReference type="Google" id="ProtNLM"/>
    </source>
</evidence>
<keyword evidence="4" id="KW-1185">Reference proteome</keyword>
<evidence type="ECO:0000256" key="1">
    <source>
        <dbReference type="SAM" id="MobiDB-lite"/>
    </source>
</evidence>
<evidence type="ECO:0000313" key="4">
    <source>
        <dbReference type="Proteomes" id="UP000326852"/>
    </source>
</evidence>
<dbReference type="Proteomes" id="UP000326852">
    <property type="component" value="Unassembled WGS sequence"/>
</dbReference>
<organism evidence="3 4">
    <name type="scientific">Arthrobacter yangruifuii</name>
    <dbReference type="NCBI Taxonomy" id="2606616"/>
    <lineage>
        <taxon>Bacteria</taxon>
        <taxon>Bacillati</taxon>
        <taxon>Actinomycetota</taxon>
        <taxon>Actinomycetes</taxon>
        <taxon>Micrococcales</taxon>
        <taxon>Micrococcaceae</taxon>
        <taxon>Arthrobacter</taxon>
    </lineage>
</organism>
<protein>
    <recommendedName>
        <fullName evidence="5">Lipoprotein</fullName>
    </recommendedName>
</protein>
<dbReference type="EMBL" id="VTFX01000005">
    <property type="protein sequence ID" value="KAD3515244.1"/>
    <property type="molecule type" value="Genomic_DNA"/>
</dbReference>
<dbReference type="PROSITE" id="PS51257">
    <property type="entry name" value="PROKAR_LIPOPROTEIN"/>
    <property type="match status" value="1"/>
</dbReference>
<dbReference type="RefSeq" id="WP_152272885.1">
    <property type="nucleotide sequence ID" value="NZ_VTFX01000005.1"/>
</dbReference>
<feature type="compositionally biased region" description="Low complexity" evidence="1">
    <location>
        <begin position="39"/>
        <end position="72"/>
    </location>
</feature>
<dbReference type="AlphaFoldDB" id="A0A5N6MG11"/>
<keyword evidence="2" id="KW-0732">Signal</keyword>
<evidence type="ECO:0000313" key="3">
    <source>
        <dbReference type="EMBL" id="KAD3515244.1"/>
    </source>
</evidence>
<comment type="caution">
    <text evidence="3">The sequence shown here is derived from an EMBL/GenBank/DDBJ whole genome shotgun (WGS) entry which is preliminary data.</text>
</comment>